<keyword evidence="5 7" id="KW-1133">Transmembrane helix</keyword>
<organism evidence="8 9">
    <name type="scientific">Sporolactobacillus shoreae</name>
    <dbReference type="NCBI Taxonomy" id="1465501"/>
    <lineage>
        <taxon>Bacteria</taxon>
        <taxon>Bacillati</taxon>
        <taxon>Bacillota</taxon>
        <taxon>Bacilli</taxon>
        <taxon>Bacillales</taxon>
        <taxon>Sporolactobacillaceae</taxon>
        <taxon>Sporolactobacillus</taxon>
    </lineage>
</organism>
<dbReference type="NCBIfam" id="TIGR00544">
    <property type="entry name" value="lgt"/>
    <property type="match status" value="1"/>
</dbReference>
<comment type="caution">
    <text evidence="8">The sequence shown here is derived from an EMBL/GenBank/DDBJ whole genome shotgun (WGS) entry which is preliminary data.</text>
</comment>
<dbReference type="UniPathway" id="UPA00664"/>
<evidence type="ECO:0000256" key="4">
    <source>
        <dbReference type="ARBA" id="ARBA00022692"/>
    </source>
</evidence>
<comment type="similarity">
    <text evidence="1 7">Belongs to the Lgt family.</text>
</comment>
<proteinExistence type="inferred from homology"/>
<dbReference type="EMBL" id="SRJD01000014">
    <property type="protein sequence ID" value="TGA97382.1"/>
    <property type="molecule type" value="Genomic_DNA"/>
</dbReference>
<comment type="function">
    <text evidence="7">Catalyzes the transfer of the diacylglyceryl group from phosphatidylglycerol to the sulfhydryl group of the N-terminal cysteine of a prolipoprotein, the first step in the formation of mature lipoproteins.</text>
</comment>
<dbReference type="PROSITE" id="PS01311">
    <property type="entry name" value="LGT"/>
    <property type="match status" value="1"/>
</dbReference>
<dbReference type="EC" id="2.5.1.145" evidence="7"/>
<evidence type="ECO:0000256" key="5">
    <source>
        <dbReference type="ARBA" id="ARBA00022989"/>
    </source>
</evidence>
<keyword evidence="8" id="KW-0449">Lipoprotein</keyword>
<evidence type="ECO:0000256" key="6">
    <source>
        <dbReference type="ARBA" id="ARBA00023136"/>
    </source>
</evidence>
<keyword evidence="2 7" id="KW-1003">Cell membrane</keyword>
<protein>
    <recommendedName>
        <fullName evidence="7">Phosphatidylglycerol--prolipoprotein diacylglyceryl transferase</fullName>
        <ecNumber evidence="7">2.5.1.145</ecNumber>
    </recommendedName>
</protein>
<dbReference type="InterPro" id="IPR001640">
    <property type="entry name" value="Lgt"/>
</dbReference>
<dbReference type="PANTHER" id="PTHR30589:SF0">
    <property type="entry name" value="PHOSPHATIDYLGLYCEROL--PROLIPOPROTEIN DIACYLGLYCERYL TRANSFERASE"/>
    <property type="match status" value="1"/>
</dbReference>
<comment type="catalytic activity">
    <reaction evidence="7">
        <text>L-cysteinyl-[prolipoprotein] + a 1,2-diacyl-sn-glycero-3-phospho-(1'-sn-glycerol) = an S-1,2-diacyl-sn-glyceryl-L-cysteinyl-[prolipoprotein] + sn-glycerol 1-phosphate + H(+)</text>
        <dbReference type="Rhea" id="RHEA:56712"/>
        <dbReference type="Rhea" id="RHEA-COMP:14679"/>
        <dbReference type="Rhea" id="RHEA-COMP:14680"/>
        <dbReference type="ChEBI" id="CHEBI:15378"/>
        <dbReference type="ChEBI" id="CHEBI:29950"/>
        <dbReference type="ChEBI" id="CHEBI:57685"/>
        <dbReference type="ChEBI" id="CHEBI:64716"/>
        <dbReference type="ChEBI" id="CHEBI:140658"/>
        <dbReference type="EC" id="2.5.1.145"/>
    </reaction>
</comment>
<dbReference type="PANTHER" id="PTHR30589">
    <property type="entry name" value="PROLIPOPROTEIN DIACYLGLYCERYL TRANSFERASE"/>
    <property type="match status" value="1"/>
</dbReference>
<sequence length="269" mass="30420">MDQSIEPLNRVALQLGPIHIYWYGIIIAGGALLGLLLAMREGKKRGLPHDTYIDLIMFAAPIAVISARIYYVAFEWPYYSQHPAQIIAVWNGGIAIYGALIGSVVTAIVFCLVRHLPFWKVADVAAPSVILGQAIGRWGNFMNQEAHGGPTTRAALESMHLPNFIVNQMLINGVYYIPTFLYESVWDFAGFILLLILRRVNLRRGELFLSYVIWYSLGRSYIEGLRTDSLMLGPLRVSQWLAVILVIFGVGLILFWRLKKEKRPHYLDT</sequence>
<evidence type="ECO:0000313" key="9">
    <source>
        <dbReference type="Proteomes" id="UP000298347"/>
    </source>
</evidence>
<feature type="binding site" evidence="7">
    <location>
        <position position="137"/>
    </location>
    <ligand>
        <name>a 1,2-diacyl-sn-glycero-3-phospho-(1'-sn-glycerol)</name>
        <dbReference type="ChEBI" id="CHEBI:64716"/>
    </ligand>
</feature>
<comment type="pathway">
    <text evidence="7">Protein modification; lipoprotein biosynthesis (diacylglyceryl transfer).</text>
</comment>
<evidence type="ECO:0000256" key="3">
    <source>
        <dbReference type="ARBA" id="ARBA00022679"/>
    </source>
</evidence>
<dbReference type="HAMAP" id="MF_01147">
    <property type="entry name" value="Lgt"/>
    <property type="match status" value="1"/>
</dbReference>
<dbReference type="Proteomes" id="UP000298347">
    <property type="component" value="Unassembled WGS sequence"/>
</dbReference>
<evidence type="ECO:0000256" key="2">
    <source>
        <dbReference type="ARBA" id="ARBA00022475"/>
    </source>
</evidence>
<evidence type="ECO:0000313" key="8">
    <source>
        <dbReference type="EMBL" id="TGA97382.1"/>
    </source>
</evidence>
<dbReference type="Pfam" id="PF01790">
    <property type="entry name" value="LGT"/>
    <property type="match status" value="1"/>
</dbReference>
<feature type="transmembrane region" description="Helical" evidence="7">
    <location>
        <begin position="51"/>
        <end position="74"/>
    </location>
</feature>
<feature type="transmembrane region" description="Helical" evidence="7">
    <location>
        <begin position="237"/>
        <end position="256"/>
    </location>
</feature>
<keyword evidence="4 7" id="KW-0812">Transmembrane</keyword>
<gene>
    <name evidence="7" type="primary">lgt</name>
    <name evidence="8" type="ORF">E4665_12200</name>
</gene>
<keyword evidence="3 7" id="KW-0808">Transferase</keyword>
<dbReference type="AlphaFoldDB" id="A0A4Z0GKE5"/>
<name>A0A4Z0GKE5_9BACL</name>
<dbReference type="GO" id="GO:0042158">
    <property type="term" value="P:lipoprotein biosynthetic process"/>
    <property type="evidence" value="ECO:0007669"/>
    <property type="project" value="UniProtKB-UniRule"/>
</dbReference>
<feature type="transmembrane region" description="Helical" evidence="7">
    <location>
        <begin position="174"/>
        <end position="197"/>
    </location>
</feature>
<evidence type="ECO:0000256" key="1">
    <source>
        <dbReference type="ARBA" id="ARBA00007150"/>
    </source>
</evidence>
<comment type="subcellular location">
    <subcellularLocation>
        <location evidence="7">Cell membrane</location>
        <topology evidence="7">Multi-pass membrane protein</topology>
    </subcellularLocation>
</comment>
<keyword evidence="6 7" id="KW-0472">Membrane</keyword>
<dbReference type="OrthoDB" id="871140at2"/>
<feature type="transmembrane region" description="Helical" evidence="7">
    <location>
        <begin position="94"/>
        <end position="113"/>
    </location>
</feature>
<keyword evidence="8" id="KW-0328">Glycosyltransferase</keyword>
<dbReference type="GO" id="GO:0005886">
    <property type="term" value="C:plasma membrane"/>
    <property type="evidence" value="ECO:0007669"/>
    <property type="project" value="UniProtKB-SubCell"/>
</dbReference>
<feature type="transmembrane region" description="Helical" evidence="7">
    <location>
        <begin position="20"/>
        <end position="39"/>
    </location>
</feature>
<reference evidence="8 9" key="1">
    <citation type="journal article" date="2015" name="Int. J. Syst. Evol. Microbiol.">
        <title>Sporolactobacillus shoreae sp. nov. and Sporolactobacillus spathodeae sp. nov., two spore-forming lactic acid bacteria isolated from tree barks in Thailand.</title>
        <authorList>
            <person name="Thamacharoensuk T."/>
            <person name="Kitahara M."/>
            <person name="Ohkuma M."/>
            <person name="Thongchul N."/>
            <person name="Tanasupawat S."/>
        </authorList>
    </citation>
    <scope>NUCLEOTIDE SEQUENCE [LARGE SCALE GENOMIC DNA]</scope>
    <source>
        <strain evidence="8 9">BK92</strain>
    </source>
</reference>
<evidence type="ECO:0000256" key="7">
    <source>
        <dbReference type="HAMAP-Rule" id="MF_01147"/>
    </source>
</evidence>
<keyword evidence="9" id="KW-1185">Reference proteome</keyword>
<accession>A0A4Z0GKE5</accession>
<dbReference type="RefSeq" id="WP_135349070.1">
    <property type="nucleotide sequence ID" value="NZ_SRJD01000014.1"/>
</dbReference>
<dbReference type="GO" id="GO:0008961">
    <property type="term" value="F:phosphatidylglycerol-prolipoprotein diacylglyceryl transferase activity"/>
    <property type="evidence" value="ECO:0007669"/>
    <property type="project" value="UniProtKB-UniRule"/>
</dbReference>